<sequence length="115" mass="13405">MRQLFKIFFSPLGQKIWLGALIVFPFVLWILPGDFFDNDGLVLCPSRLFFGIECYGCGITRSVMHMHHFQFDDAVFYNTLGLIVYPALIFVWGMWVYKAYKRVKADQTQTIEASH</sequence>
<keyword evidence="1" id="KW-0812">Transmembrane</keyword>
<reference evidence="2" key="2">
    <citation type="submission" date="2023-01" db="EMBL/GenBank/DDBJ databases">
        <title>Draft genome sequence of Portibacter lacus strain NBRC 108769.</title>
        <authorList>
            <person name="Sun Q."/>
            <person name="Mori K."/>
        </authorList>
    </citation>
    <scope>NUCLEOTIDE SEQUENCE</scope>
    <source>
        <strain evidence="2">NBRC 108769</strain>
    </source>
</reference>
<dbReference type="Proteomes" id="UP001156666">
    <property type="component" value="Unassembled WGS sequence"/>
</dbReference>
<keyword evidence="1" id="KW-1133">Transmembrane helix</keyword>
<evidence type="ECO:0008006" key="4">
    <source>
        <dbReference type="Google" id="ProtNLM"/>
    </source>
</evidence>
<name>A0AA37SQC5_9BACT</name>
<evidence type="ECO:0000313" key="3">
    <source>
        <dbReference type="Proteomes" id="UP001156666"/>
    </source>
</evidence>
<dbReference type="RefSeq" id="WP_235294132.1">
    <property type="nucleotide sequence ID" value="NZ_BSOH01000011.1"/>
</dbReference>
<keyword evidence="1" id="KW-0472">Membrane</keyword>
<evidence type="ECO:0000256" key="1">
    <source>
        <dbReference type="SAM" id="Phobius"/>
    </source>
</evidence>
<gene>
    <name evidence="2" type="ORF">GCM10007940_20390</name>
</gene>
<protein>
    <recommendedName>
        <fullName evidence="4">DUF2752 domain-containing protein</fullName>
    </recommendedName>
</protein>
<feature type="transmembrane region" description="Helical" evidence="1">
    <location>
        <begin position="74"/>
        <end position="97"/>
    </location>
</feature>
<evidence type="ECO:0000313" key="2">
    <source>
        <dbReference type="EMBL" id="GLR17424.1"/>
    </source>
</evidence>
<proteinExistence type="predicted"/>
<dbReference type="Pfam" id="PF10825">
    <property type="entry name" value="DUF2752"/>
    <property type="match status" value="1"/>
</dbReference>
<organism evidence="2 3">
    <name type="scientific">Portibacter lacus</name>
    <dbReference type="NCBI Taxonomy" id="1099794"/>
    <lineage>
        <taxon>Bacteria</taxon>
        <taxon>Pseudomonadati</taxon>
        <taxon>Bacteroidota</taxon>
        <taxon>Saprospiria</taxon>
        <taxon>Saprospirales</taxon>
        <taxon>Haliscomenobacteraceae</taxon>
        <taxon>Portibacter</taxon>
    </lineage>
</organism>
<comment type="caution">
    <text evidence="2">The sequence shown here is derived from an EMBL/GenBank/DDBJ whole genome shotgun (WGS) entry which is preliminary data.</text>
</comment>
<keyword evidence="3" id="KW-1185">Reference proteome</keyword>
<dbReference type="EMBL" id="BSOH01000011">
    <property type="protein sequence ID" value="GLR17424.1"/>
    <property type="molecule type" value="Genomic_DNA"/>
</dbReference>
<dbReference type="InterPro" id="IPR021215">
    <property type="entry name" value="DUF2752"/>
</dbReference>
<accession>A0AA37SQC5</accession>
<reference evidence="2" key="1">
    <citation type="journal article" date="2014" name="Int. J. Syst. Evol. Microbiol.">
        <title>Complete genome sequence of Corynebacterium casei LMG S-19264T (=DSM 44701T), isolated from a smear-ripened cheese.</title>
        <authorList>
            <consortium name="US DOE Joint Genome Institute (JGI-PGF)"/>
            <person name="Walter F."/>
            <person name="Albersmeier A."/>
            <person name="Kalinowski J."/>
            <person name="Ruckert C."/>
        </authorList>
    </citation>
    <scope>NUCLEOTIDE SEQUENCE</scope>
    <source>
        <strain evidence="2">NBRC 108769</strain>
    </source>
</reference>
<dbReference type="AlphaFoldDB" id="A0AA37SQC5"/>
<feature type="transmembrane region" description="Helical" evidence="1">
    <location>
        <begin position="12"/>
        <end position="31"/>
    </location>
</feature>